<dbReference type="InterPro" id="IPR014739">
    <property type="entry name" value="Channel_colicin_N_sf"/>
</dbReference>
<dbReference type="GO" id="GO:0140911">
    <property type="term" value="F:pore-forming activity"/>
    <property type="evidence" value="ECO:0007669"/>
    <property type="project" value="InterPro"/>
</dbReference>
<evidence type="ECO:0000313" key="2">
    <source>
        <dbReference type="EMBL" id="BAF33915.1"/>
    </source>
</evidence>
<dbReference type="GO" id="GO:0031640">
    <property type="term" value="P:killing of cells of another organism"/>
    <property type="evidence" value="ECO:0007669"/>
    <property type="project" value="InterPro"/>
</dbReference>
<organism evidence="2">
    <name type="scientific">Escherichia coli</name>
    <dbReference type="NCBI Taxonomy" id="562"/>
    <lineage>
        <taxon>Bacteria</taxon>
        <taxon>Pseudomonadati</taxon>
        <taxon>Pseudomonadota</taxon>
        <taxon>Gammaproteobacteria</taxon>
        <taxon>Enterobacterales</taxon>
        <taxon>Enterobacteriaceae</taxon>
        <taxon>Escherichia</taxon>
    </lineage>
</organism>
<reference evidence="2" key="1">
    <citation type="submission" date="2006-03" db="EMBL/GenBank/DDBJ databases">
        <title>pO86A1 is a Tn5-insert derivative of adherence plasmid pO86A in strain DIJ1.</title>
        <authorList>
            <person name="Yamamoto T."/>
        </authorList>
    </citation>
    <scope>NUCLEOTIDE SEQUENCE</scope>
    <source>
        <strain evidence="2">DIJ1</strain>
        <plasmid evidence="2">pO86A1</plasmid>
    </source>
</reference>
<name>Q08JM2_ECOLX</name>
<keyword evidence="2" id="KW-0614">Plasmid</keyword>
<dbReference type="InterPro" id="IPR038452">
    <property type="entry name" value="Channel_colicin_cen_sf"/>
</dbReference>
<dbReference type="AlphaFoldDB" id="Q08JM2"/>
<dbReference type="GO" id="GO:0050829">
    <property type="term" value="P:defense response to Gram-negative bacterium"/>
    <property type="evidence" value="ECO:0007669"/>
    <property type="project" value="InterPro"/>
</dbReference>
<proteinExistence type="predicted"/>
<dbReference type="EMBL" id="AB255435">
    <property type="protein sequence ID" value="BAF33915.1"/>
    <property type="molecule type" value="Genomic_DNA"/>
</dbReference>
<dbReference type="SUPFAM" id="SSF58096">
    <property type="entry name" value="Colicin Ia, N-terminal domain"/>
    <property type="match status" value="1"/>
</dbReference>
<gene>
    <name evidence="2" type="primary">orf46</name>
</gene>
<geneLocation type="plasmid" evidence="2">
    <name>pO86A1</name>
</geneLocation>
<feature type="domain" description="Channel forming colicin central receptor recognition" evidence="1">
    <location>
        <begin position="19"/>
        <end position="65"/>
    </location>
</feature>
<evidence type="ECO:0000259" key="1">
    <source>
        <dbReference type="Pfam" id="PF11504"/>
    </source>
</evidence>
<dbReference type="Pfam" id="PF11504">
    <property type="entry name" value="Colicin_Ia"/>
    <property type="match status" value="1"/>
</dbReference>
<accession>Q08JM2</accession>
<dbReference type="GO" id="GO:0016020">
    <property type="term" value="C:membrane"/>
    <property type="evidence" value="ECO:0007669"/>
    <property type="project" value="InterPro"/>
</dbReference>
<dbReference type="InterPro" id="IPR014740">
    <property type="entry name" value="Channel_colicin_cen"/>
</dbReference>
<dbReference type="Gene3D" id="3.30.305.10">
    <property type="entry name" value="Colicin Ia, domain 2"/>
    <property type="match status" value="1"/>
</dbReference>
<sequence>MHRVQTKRPLICLLNMSAEKVFVSGATRFAGTIKITTNSVIDNRANLNYLLTHSCLDYTCNILSD</sequence>
<protein>
    <recommendedName>
        <fullName evidence="1">Channel forming colicin central receptor recognition domain-containing protein</fullName>
    </recommendedName>
</protein>